<dbReference type="Proteomes" id="UP000027222">
    <property type="component" value="Unassembled WGS sequence"/>
</dbReference>
<gene>
    <name evidence="2" type="ORF">GALMADRAFT_148873</name>
</gene>
<dbReference type="STRING" id="685588.A0A067S312"/>
<dbReference type="Pfam" id="PF20236">
    <property type="entry name" value="DUF6593"/>
    <property type="match status" value="1"/>
</dbReference>
<evidence type="ECO:0000313" key="3">
    <source>
        <dbReference type="Proteomes" id="UP000027222"/>
    </source>
</evidence>
<protein>
    <recommendedName>
        <fullName evidence="1">DUF6593 domain-containing protein</fullName>
    </recommendedName>
</protein>
<dbReference type="InterPro" id="IPR046528">
    <property type="entry name" value="DUF6593"/>
</dbReference>
<name>A0A067S312_GALM3</name>
<dbReference type="EMBL" id="KL142475">
    <property type="protein sequence ID" value="KDR65215.1"/>
    <property type="molecule type" value="Genomic_DNA"/>
</dbReference>
<proteinExistence type="predicted"/>
<reference evidence="3" key="1">
    <citation type="journal article" date="2014" name="Proc. Natl. Acad. Sci. U.S.A.">
        <title>Extensive sampling of basidiomycete genomes demonstrates inadequacy of the white-rot/brown-rot paradigm for wood decay fungi.</title>
        <authorList>
            <person name="Riley R."/>
            <person name="Salamov A.A."/>
            <person name="Brown D.W."/>
            <person name="Nagy L.G."/>
            <person name="Floudas D."/>
            <person name="Held B.W."/>
            <person name="Levasseur A."/>
            <person name="Lombard V."/>
            <person name="Morin E."/>
            <person name="Otillar R."/>
            <person name="Lindquist E.A."/>
            <person name="Sun H."/>
            <person name="LaButti K.M."/>
            <person name="Schmutz J."/>
            <person name="Jabbour D."/>
            <person name="Luo H."/>
            <person name="Baker S.E."/>
            <person name="Pisabarro A.G."/>
            <person name="Walton J.D."/>
            <person name="Blanchette R.A."/>
            <person name="Henrissat B."/>
            <person name="Martin F."/>
            <person name="Cullen D."/>
            <person name="Hibbett D.S."/>
            <person name="Grigoriev I.V."/>
        </authorList>
    </citation>
    <scope>NUCLEOTIDE SEQUENCE [LARGE SCALE GENOMIC DNA]</scope>
    <source>
        <strain evidence="3">CBS 339.88</strain>
    </source>
</reference>
<dbReference type="OrthoDB" id="3191568at2759"/>
<sequence>MDINNPYAQAGWYNPQNPHSINQWPWRPHSSSPTFSALPSFLERPTSVHKFTFTSFNPDITNCVALGPNQQNYFSVQTNGSITTVSKANHQTPAAVIQWGQHPTVEAANFLVPQRTSEFLKLSQDQTHRTMMADGKTYGWIPREDGIYLYNAGPHPPVEFARMRLSNDMTKVYLELTGDAFPAGLLKPSILATILLFSGRVLD</sequence>
<evidence type="ECO:0000313" key="2">
    <source>
        <dbReference type="EMBL" id="KDR65215.1"/>
    </source>
</evidence>
<dbReference type="AlphaFoldDB" id="A0A067S312"/>
<feature type="domain" description="DUF6593" evidence="1">
    <location>
        <begin position="59"/>
        <end position="195"/>
    </location>
</feature>
<accession>A0A067S312</accession>
<evidence type="ECO:0000259" key="1">
    <source>
        <dbReference type="Pfam" id="PF20236"/>
    </source>
</evidence>
<organism evidence="2 3">
    <name type="scientific">Galerina marginata (strain CBS 339.88)</name>
    <dbReference type="NCBI Taxonomy" id="685588"/>
    <lineage>
        <taxon>Eukaryota</taxon>
        <taxon>Fungi</taxon>
        <taxon>Dikarya</taxon>
        <taxon>Basidiomycota</taxon>
        <taxon>Agaricomycotina</taxon>
        <taxon>Agaricomycetes</taxon>
        <taxon>Agaricomycetidae</taxon>
        <taxon>Agaricales</taxon>
        <taxon>Agaricineae</taxon>
        <taxon>Strophariaceae</taxon>
        <taxon>Galerina</taxon>
    </lineage>
</organism>
<keyword evidence="3" id="KW-1185">Reference proteome</keyword>
<dbReference type="HOGENOM" id="CLU_098000_1_0_1"/>